<reference evidence="1" key="1">
    <citation type="journal article" date="2014" name="Int. J. Syst. Evol. Microbiol.">
        <title>Complete genome sequence of Corynebacterium casei LMG S-19264T (=DSM 44701T), isolated from a smear-ripened cheese.</title>
        <authorList>
            <consortium name="US DOE Joint Genome Institute (JGI-PGF)"/>
            <person name="Walter F."/>
            <person name="Albersmeier A."/>
            <person name="Kalinowski J."/>
            <person name="Ruckert C."/>
        </authorList>
    </citation>
    <scope>NUCLEOTIDE SEQUENCE</scope>
    <source>
        <strain evidence="1">CGMCC 1.12997</strain>
    </source>
</reference>
<protein>
    <submittedName>
        <fullName evidence="1">Uncharacterized protein</fullName>
    </submittedName>
</protein>
<dbReference type="EMBL" id="BMGT01000003">
    <property type="protein sequence ID" value="GGG83947.1"/>
    <property type="molecule type" value="Genomic_DNA"/>
</dbReference>
<keyword evidence="2" id="KW-1185">Reference proteome</keyword>
<comment type="caution">
    <text evidence="1">The sequence shown here is derived from an EMBL/GenBank/DDBJ whole genome shotgun (WGS) entry which is preliminary data.</text>
</comment>
<sequence length="106" mass="12207">MSLDTEQIHRLTSKGFDKLYSSDPDKFTEMAHTALDYAKTCVPAGEKVRVGDVVLIITNAVRILPSFEAYVQKKKLKEKYWQELFAEYILEQVFPQPELTKKPSKP</sequence>
<proteinExistence type="predicted"/>
<name>A0A917M8A3_9BACT</name>
<dbReference type="Proteomes" id="UP000647241">
    <property type="component" value="Unassembled WGS sequence"/>
</dbReference>
<evidence type="ECO:0000313" key="2">
    <source>
        <dbReference type="Proteomes" id="UP000647241"/>
    </source>
</evidence>
<dbReference type="AlphaFoldDB" id="A0A917M8A3"/>
<accession>A0A917M8A3</accession>
<gene>
    <name evidence="1" type="ORF">GCM10011585_29620</name>
</gene>
<organism evidence="1 2">
    <name type="scientific">Edaphobacter dinghuensis</name>
    <dbReference type="NCBI Taxonomy" id="1560005"/>
    <lineage>
        <taxon>Bacteria</taxon>
        <taxon>Pseudomonadati</taxon>
        <taxon>Acidobacteriota</taxon>
        <taxon>Terriglobia</taxon>
        <taxon>Terriglobales</taxon>
        <taxon>Acidobacteriaceae</taxon>
        <taxon>Edaphobacter</taxon>
    </lineage>
</organism>
<reference evidence="1" key="2">
    <citation type="submission" date="2020-09" db="EMBL/GenBank/DDBJ databases">
        <authorList>
            <person name="Sun Q."/>
            <person name="Zhou Y."/>
        </authorList>
    </citation>
    <scope>NUCLEOTIDE SEQUENCE</scope>
    <source>
        <strain evidence="1">CGMCC 1.12997</strain>
    </source>
</reference>
<evidence type="ECO:0000313" key="1">
    <source>
        <dbReference type="EMBL" id="GGG83947.1"/>
    </source>
</evidence>